<feature type="transmembrane region" description="Helical" evidence="4">
    <location>
        <begin position="98"/>
        <end position="124"/>
    </location>
</feature>
<gene>
    <name evidence="6" type="ORF">SAMN05444858_104190</name>
</gene>
<evidence type="ECO:0000256" key="3">
    <source>
        <dbReference type="ARBA" id="ARBA00023163"/>
    </source>
</evidence>
<dbReference type="InterPro" id="IPR000524">
    <property type="entry name" value="Tscrpt_reg_HTH_GntR"/>
</dbReference>
<dbReference type="PANTHER" id="PTHR38445">
    <property type="entry name" value="HTH-TYPE TRANSCRIPTIONAL REPRESSOR YTRA"/>
    <property type="match status" value="1"/>
</dbReference>
<dbReference type="SUPFAM" id="SSF46785">
    <property type="entry name" value="Winged helix' DNA-binding domain"/>
    <property type="match status" value="1"/>
</dbReference>
<dbReference type="Gene3D" id="1.10.10.10">
    <property type="entry name" value="Winged helix-like DNA-binding domain superfamily/Winged helix DNA-binding domain"/>
    <property type="match status" value="1"/>
</dbReference>
<dbReference type="Proteomes" id="UP000186004">
    <property type="component" value="Unassembled WGS sequence"/>
</dbReference>
<keyword evidence="2 6" id="KW-0238">DNA-binding</keyword>
<evidence type="ECO:0000256" key="1">
    <source>
        <dbReference type="ARBA" id="ARBA00023015"/>
    </source>
</evidence>
<proteinExistence type="predicted"/>
<evidence type="ECO:0000256" key="2">
    <source>
        <dbReference type="ARBA" id="ARBA00023125"/>
    </source>
</evidence>
<dbReference type="AlphaFoldDB" id="A0A1N6VP01"/>
<dbReference type="GO" id="GO:0003700">
    <property type="term" value="F:DNA-binding transcription factor activity"/>
    <property type="evidence" value="ECO:0007669"/>
    <property type="project" value="InterPro"/>
</dbReference>
<keyword evidence="4" id="KW-1133">Transmembrane helix</keyword>
<dbReference type="SMART" id="SM00345">
    <property type="entry name" value="HTH_GNTR"/>
    <property type="match status" value="1"/>
</dbReference>
<evidence type="ECO:0000256" key="4">
    <source>
        <dbReference type="SAM" id="Phobius"/>
    </source>
</evidence>
<dbReference type="EMBL" id="FTNF01000004">
    <property type="protein sequence ID" value="SIQ79602.1"/>
    <property type="molecule type" value="Genomic_DNA"/>
</dbReference>
<feature type="domain" description="HTH gntR-type" evidence="5">
    <location>
        <begin position="1"/>
        <end position="69"/>
    </location>
</feature>
<dbReference type="GO" id="GO:0003677">
    <property type="term" value="F:DNA binding"/>
    <property type="evidence" value="ECO:0007669"/>
    <property type="project" value="UniProtKB-KW"/>
</dbReference>
<feature type="transmembrane region" description="Helical" evidence="4">
    <location>
        <begin position="168"/>
        <end position="191"/>
    </location>
</feature>
<keyword evidence="4" id="KW-0812">Transmembrane</keyword>
<keyword evidence="3" id="KW-0804">Transcription</keyword>
<keyword evidence="4" id="KW-0472">Membrane</keyword>
<organism evidence="6 7">
    <name type="scientific">Micromonospora avicenniae</name>
    <dbReference type="NCBI Taxonomy" id="1198245"/>
    <lineage>
        <taxon>Bacteria</taxon>
        <taxon>Bacillati</taxon>
        <taxon>Actinomycetota</taxon>
        <taxon>Actinomycetes</taxon>
        <taxon>Micromonosporales</taxon>
        <taxon>Micromonosporaceae</taxon>
        <taxon>Micromonospora</taxon>
    </lineage>
</organism>
<keyword evidence="1" id="KW-0805">Transcription regulation</keyword>
<protein>
    <submittedName>
        <fullName evidence="6">DNA-binding transcriptional regulator YhcF, GntR family</fullName>
    </submittedName>
</protein>
<evidence type="ECO:0000313" key="6">
    <source>
        <dbReference type="EMBL" id="SIQ79602.1"/>
    </source>
</evidence>
<dbReference type="PROSITE" id="PS50949">
    <property type="entry name" value="HTH_GNTR"/>
    <property type="match status" value="1"/>
</dbReference>
<dbReference type="CDD" id="cd07377">
    <property type="entry name" value="WHTH_GntR"/>
    <property type="match status" value="1"/>
</dbReference>
<evidence type="ECO:0000313" key="7">
    <source>
        <dbReference type="Proteomes" id="UP000186004"/>
    </source>
</evidence>
<dbReference type="OrthoDB" id="3192286at2"/>
<name>A0A1N6VP01_9ACTN</name>
<dbReference type="InterPro" id="IPR036388">
    <property type="entry name" value="WH-like_DNA-bd_sf"/>
</dbReference>
<accession>A0A1N6VP01</accession>
<dbReference type="STRING" id="1198245.SAMN05444858_104190"/>
<evidence type="ECO:0000259" key="5">
    <source>
        <dbReference type="PROSITE" id="PS50949"/>
    </source>
</evidence>
<keyword evidence="7" id="KW-1185">Reference proteome</keyword>
<reference evidence="6 7" key="1">
    <citation type="submission" date="2017-01" db="EMBL/GenBank/DDBJ databases">
        <authorList>
            <person name="Mah S.A."/>
            <person name="Swanson W.J."/>
            <person name="Moy G.W."/>
            <person name="Vacquier V.D."/>
        </authorList>
    </citation>
    <scope>NUCLEOTIDE SEQUENCE [LARGE SCALE GENOMIC DNA]</scope>
    <source>
        <strain evidence="6 7">DSM 45758</strain>
    </source>
</reference>
<dbReference type="Pfam" id="PF00392">
    <property type="entry name" value="GntR"/>
    <property type="match status" value="1"/>
</dbReference>
<dbReference type="InterPro" id="IPR036390">
    <property type="entry name" value="WH_DNA-bd_sf"/>
</dbReference>
<dbReference type="PANTHER" id="PTHR38445:SF7">
    <property type="entry name" value="GNTR-FAMILY TRANSCRIPTIONAL REGULATOR"/>
    <property type="match status" value="1"/>
</dbReference>
<sequence length="224" mass="24306">MPLEEQIAASVRRALVDGSVRRGDRLPAARELADTLNVNMHTVLRAYAALRDDGLIELRRGRGTVVTSAAPREQAQVIEWVRRLVADARRAGVGMDELWAYFAATMILPAAAAVISGFVALLLAGRVPARRSDSHEPLTVAAAEPTGPAAERNAERLLWWESRLLRPVVWAAAALALSGPLLATVLVPFVGMRRRPASTRRPGSPAERRVARPTPRCRCFPAGC</sequence>